<protein>
    <submittedName>
        <fullName evidence="3">Uncharacterized protein</fullName>
    </submittedName>
</protein>
<dbReference type="Proteomes" id="UP000235672">
    <property type="component" value="Unassembled WGS sequence"/>
</dbReference>
<reference evidence="3 4" key="1">
    <citation type="submission" date="2016-05" db="EMBL/GenBank/DDBJ databases">
        <title>A degradative enzymes factory behind the ericoid mycorrhizal symbiosis.</title>
        <authorList>
            <consortium name="DOE Joint Genome Institute"/>
            <person name="Martino E."/>
            <person name="Morin E."/>
            <person name="Grelet G."/>
            <person name="Kuo A."/>
            <person name="Kohler A."/>
            <person name="Daghino S."/>
            <person name="Barry K."/>
            <person name="Choi C."/>
            <person name="Cichocki N."/>
            <person name="Clum A."/>
            <person name="Copeland A."/>
            <person name="Hainaut M."/>
            <person name="Haridas S."/>
            <person name="Labutti K."/>
            <person name="Lindquist E."/>
            <person name="Lipzen A."/>
            <person name="Khouja H.-R."/>
            <person name="Murat C."/>
            <person name="Ohm R."/>
            <person name="Olson A."/>
            <person name="Spatafora J."/>
            <person name="Veneault-Fourrey C."/>
            <person name="Henrissat B."/>
            <person name="Grigoriev I."/>
            <person name="Martin F."/>
            <person name="Perotto S."/>
        </authorList>
    </citation>
    <scope>NUCLEOTIDE SEQUENCE [LARGE SCALE GENOMIC DNA]</scope>
    <source>
        <strain evidence="3 4">UAMH 7357</strain>
    </source>
</reference>
<keyword evidence="4" id="KW-1185">Reference proteome</keyword>
<sequence>MEDHDGLPEALKKAAHSLQPFVKPRQEVVQIRRILSSHLSVHLNSNSGLPVSRPLSLVDPKSNVDVIPHGVRGIQREYLRYVRANIKARKEYSKASKEHRAGLESQGPIVDMRECSTPQDGFENSMESFLGLVRQRQKHDRLRIIQDYIDMLSQKPAASAEYLNLQEVLKGLELMPKVPADVVNVSASSHMPDRKDLKVLMDQLEKAVLRAKMLLKKEQKLLAKLQAKNAVASAHHGGRLQAIDATRHDLINWIEVELGRAGDSPLEPEDEHTSAKPAKQRREHIESELRSIQRQYARYTKARQGLVAASGGKLEPPTSIELGEDNGLQLANELLSIADGTSQVMHPYLDAMVLVSNEQKVMLQQKSHLTITLSKQLKEGSQGLDRLAEESHLLPAHPMLAAISQRKTLEGAGSFGEQMSIQEWPDTSRRARVWVFASDSATNATKDMVSEKLEEGSTYIVEAEKALSELKSLLGGDGKEDIWARLDGNLGGIRRKVADH</sequence>
<gene>
    <name evidence="3" type="ORF">NA56DRAFT_642939</name>
</gene>
<evidence type="ECO:0000256" key="2">
    <source>
        <dbReference type="SAM" id="MobiDB-lite"/>
    </source>
</evidence>
<feature type="coiled-coil region" evidence="1">
    <location>
        <begin position="201"/>
        <end position="228"/>
    </location>
</feature>
<feature type="region of interest" description="Disordered" evidence="2">
    <location>
        <begin position="262"/>
        <end position="287"/>
    </location>
</feature>
<dbReference type="AlphaFoldDB" id="A0A2J6QFW2"/>
<evidence type="ECO:0000313" key="3">
    <source>
        <dbReference type="EMBL" id="PMD25164.1"/>
    </source>
</evidence>
<dbReference type="STRING" id="1745343.A0A2J6QFW2"/>
<proteinExistence type="predicted"/>
<dbReference type="OrthoDB" id="5402392at2759"/>
<dbReference type="EMBL" id="KZ613471">
    <property type="protein sequence ID" value="PMD25164.1"/>
    <property type="molecule type" value="Genomic_DNA"/>
</dbReference>
<accession>A0A2J6QFW2</accession>
<name>A0A2J6QFW2_9HELO</name>
<organism evidence="3 4">
    <name type="scientific">Hyaloscypha hepaticicola</name>
    <dbReference type="NCBI Taxonomy" id="2082293"/>
    <lineage>
        <taxon>Eukaryota</taxon>
        <taxon>Fungi</taxon>
        <taxon>Dikarya</taxon>
        <taxon>Ascomycota</taxon>
        <taxon>Pezizomycotina</taxon>
        <taxon>Leotiomycetes</taxon>
        <taxon>Helotiales</taxon>
        <taxon>Hyaloscyphaceae</taxon>
        <taxon>Hyaloscypha</taxon>
    </lineage>
</organism>
<evidence type="ECO:0000256" key="1">
    <source>
        <dbReference type="SAM" id="Coils"/>
    </source>
</evidence>
<evidence type="ECO:0000313" key="4">
    <source>
        <dbReference type="Proteomes" id="UP000235672"/>
    </source>
</evidence>
<keyword evidence="1" id="KW-0175">Coiled coil</keyword>